<keyword evidence="2" id="KW-0614">Plasmid</keyword>
<sequence length="68" mass="7660">MWFPILARLPFAVAGIIAGWFVAEGTLRYDVVQLGIALVMLASFIAAMIYGPTVWRWFGIRRGPDHRP</sequence>
<dbReference type="KEGG" id="rjg:CCGE525_25195"/>
<dbReference type="AlphaFoldDB" id="A0A387FS97"/>
<evidence type="ECO:0000313" key="2">
    <source>
        <dbReference type="EMBL" id="AYG62140.1"/>
    </source>
</evidence>
<protein>
    <submittedName>
        <fullName evidence="2">Uncharacterized protein</fullName>
    </submittedName>
</protein>
<evidence type="ECO:0000256" key="1">
    <source>
        <dbReference type="SAM" id="Phobius"/>
    </source>
</evidence>
<reference evidence="2 3" key="1">
    <citation type="submission" date="2018-10" db="EMBL/GenBank/DDBJ databases">
        <title>Rhizobium etli, R. leguminosarum and a new Rhizobium genospecies from Phaseolus dumosus.</title>
        <authorList>
            <person name="Ramirez-Puebla S.T."/>
            <person name="Rogel-Hernandez M.A."/>
            <person name="Guerrero G."/>
            <person name="Ormeno-Orrillo E."/>
            <person name="Martinez-Romero J.C."/>
            <person name="Negrete-Yankelevich S."/>
            <person name="Martinez-Romero E."/>
        </authorList>
    </citation>
    <scope>NUCLEOTIDE SEQUENCE [LARGE SCALE GENOMIC DNA]</scope>
    <source>
        <strain evidence="2 3">CCGE525</strain>
        <plasmid evidence="3">prccge525c</plasmid>
    </source>
</reference>
<dbReference type="RefSeq" id="WP_120707074.1">
    <property type="nucleotide sequence ID" value="NZ_CP032695.1"/>
</dbReference>
<accession>A0A387FS97</accession>
<dbReference type="OrthoDB" id="8410250at2"/>
<proteinExistence type="predicted"/>
<dbReference type="EMBL" id="CP032695">
    <property type="protein sequence ID" value="AYG62140.1"/>
    <property type="molecule type" value="Genomic_DNA"/>
</dbReference>
<feature type="transmembrane region" description="Helical" evidence="1">
    <location>
        <begin position="5"/>
        <end position="23"/>
    </location>
</feature>
<keyword evidence="1" id="KW-0812">Transmembrane</keyword>
<name>A0A387FS97_9HYPH</name>
<keyword evidence="1" id="KW-1133">Transmembrane helix</keyword>
<dbReference type="Proteomes" id="UP000282195">
    <property type="component" value="Plasmid pRCCGE525c"/>
</dbReference>
<keyword evidence="1" id="KW-0472">Membrane</keyword>
<feature type="transmembrane region" description="Helical" evidence="1">
    <location>
        <begin position="35"/>
        <end position="58"/>
    </location>
</feature>
<geneLocation type="plasmid" evidence="3">
    <name>prccge525c</name>
</geneLocation>
<keyword evidence="3" id="KW-1185">Reference proteome</keyword>
<gene>
    <name evidence="2" type="ORF">CCGE525_25195</name>
</gene>
<organism evidence="2 3">
    <name type="scientific">Rhizobium jaguaris</name>
    <dbReference type="NCBI Taxonomy" id="1312183"/>
    <lineage>
        <taxon>Bacteria</taxon>
        <taxon>Pseudomonadati</taxon>
        <taxon>Pseudomonadota</taxon>
        <taxon>Alphaproteobacteria</taxon>
        <taxon>Hyphomicrobiales</taxon>
        <taxon>Rhizobiaceae</taxon>
        <taxon>Rhizobium/Agrobacterium group</taxon>
        <taxon>Rhizobium</taxon>
    </lineage>
</organism>
<evidence type="ECO:0000313" key="3">
    <source>
        <dbReference type="Proteomes" id="UP000282195"/>
    </source>
</evidence>